<accession>A0A4Y2R299</accession>
<dbReference type="Proteomes" id="UP000499080">
    <property type="component" value="Unassembled WGS sequence"/>
</dbReference>
<keyword evidence="2" id="KW-1185">Reference proteome</keyword>
<comment type="caution">
    <text evidence="1">The sequence shown here is derived from an EMBL/GenBank/DDBJ whole genome shotgun (WGS) entry which is preliminary data.</text>
</comment>
<protein>
    <recommendedName>
        <fullName evidence="3">Retrovirus-related Pol polyprotein from transposon TNT 1-94</fullName>
    </recommendedName>
</protein>
<evidence type="ECO:0000313" key="2">
    <source>
        <dbReference type="Proteomes" id="UP000499080"/>
    </source>
</evidence>
<proteinExistence type="predicted"/>
<dbReference type="AlphaFoldDB" id="A0A4Y2R299"/>
<reference evidence="1 2" key="1">
    <citation type="journal article" date="2019" name="Sci. Rep.">
        <title>Orb-weaving spider Araneus ventricosus genome elucidates the spidroin gene catalogue.</title>
        <authorList>
            <person name="Kono N."/>
            <person name="Nakamura H."/>
            <person name="Ohtoshi R."/>
            <person name="Moran D.A.P."/>
            <person name="Shinohara A."/>
            <person name="Yoshida Y."/>
            <person name="Fujiwara M."/>
            <person name="Mori M."/>
            <person name="Tomita M."/>
            <person name="Arakawa K."/>
        </authorList>
    </citation>
    <scope>NUCLEOTIDE SEQUENCE [LARGE SCALE GENOMIC DNA]</scope>
</reference>
<dbReference type="OrthoDB" id="7478066at2759"/>
<evidence type="ECO:0000313" key="1">
    <source>
        <dbReference type="EMBL" id="GBN69586.1"/>
    </source>
</evidence>
<name>A0A4Y2R299_ARAVE</name>
<evidence type="ECO:0008006" key="3">
    <source>
        <dbReference type="Google" id="ProtNLM"/>
    </source>
</evidence>
<gene>
    <name evidence="1" type="ORF">AVEN_38422_1</name>
</gene>
<organism evidence="1 2">
    <name type="scientific">Araneus ventricosus</name>
    <name type="common">Orbweaver spider</name>
    <name type="synonym">Epeira ventricosa</name>
    <dbReference type="NCBI Taxonomy" id="182803"/>
    <lineage>
        <taxon>Eukaryota</taxon>
        <taxon>Metazoa</taxon>
        <taxon>Ecdysozoa</taxon>
        <taxon>Arthropoda</taxon>
        <taxon>Chelicerata</taxon>
        <taxon>Arachnida</taxon>
        <taxon>Araneae</taxon>
        <taxon>Araneomorphae</taxon>
        <taxon>Entelegynae</taxon>
        <taxon>Araneoidea</taxon>
        <taxon>Araneidae</taxon>
        <taxon>Araneus</taxon>
    </lineage>
</organism>
<dbReference type="EMBL" id="BGPR01015520">
    <property type="protein sequence ID" value="GBN69586.1"/>
    <property type="molecule type" value="Genomic_DNA"/>
</dbReference>
<dbReference type="Pfam" id="PF14223">
    <property type="entry name" value="Retrotran_gag_2"/>
    <property type="match status" value="1"/>
</dbReference>
<sequence length="83" mass="9268">MLKKKKEVTMQEHLSEVNGLVNQLNSCGVKISDMDIIVYILMSLPPEYDSTKSAIENQPSDVSLQFVVQTVKCRSVAERPEGV</sequence>